<dbReference type="SMART" id="SM00365">
    <property type="entry name" value="LRR_SD22"/>
    <property type="match status" value="3"/>
</dbReference>
<keyword evidence="1" id="KW-0433">Leucine-rich repeat</keyword>
<evidence type="ECO:0000256" key="1">
    <source>
        <dbReference type="ARBA" id="ARBA00022614"/>
    </source>
</evidence>
<feature type="region of interest" description="Disordered" evidence="3">
    <location>
        <begin position="606"/>
        <end position="630"/>
    </location>
</feature>
<reference evidence="4" key="1">
    <citation type="submission" date="2016-09" db="EMBL/GenBank/DDBJ databases">
        <authorList>
            <person name="Hebert L."/>
            <person name="Moumen B."/>
        </authorList>
    </citation>
    <scope>NUCLEOTIDE SEQUENCE [LARGE SCALE GENOMIC DNA]</scope>
    <source>
        <strain evidence="4">OVI</strain>
    </source>
</reference>
<dbReference type="GeneID" id="92377902"/>
<dbReference type="PANTHER" id="PTHR15454:SF56">
    <property type="entry name" value="PROTEIN PHOSPHATASE 1 REGULATORY SUBUNIT 7-RELATED"/>
    <property type="match status" value="1"/>
</dbReference>
<dbReference type="PROSITE" id="PS51450">
    <property type="entry name" value="LRR"/>
    <property type="match status" value="2"/>
</dbReference>
<dbReference type="GO" id="GO:0005737">
    <property type="term" value="C:cytoplasm"/>
    <property type="evidence" value="ECO:0007669"/>
    <property type="project" value="TreeGrafter"/>
</dbReference>
<dbReference type="Pfam" id="PF13516">
    <property type="entry name" value="LRR_6"/>
    <property type="match status" value="1"/>
</dbReference>
<dbReference type="InterPro" id="IPR032675">
    <property type="entry name" value="LRR_dom_sf"/>
</dbReference>
<dbReference type="EMBL" id="CZPT02001851">
    <property type="protein sequence ID" value="SCU72386.1"/>
    <property type="molecule type" value="Genomic_DNA"/>
</dbReference>
<keyword evidence="5" id="KW-1185">Reference proteome</keyword>
<feature type="region of interest" description="Disordered" evidence="3">
    <location>
        <begin position="302"/>
        <end position="412"/>
    </location>
</feature>
<name>A0A1G4IJ98_TRYEQ</name>
<dbReference type="AlphaFoldDB" id="A0A1G4IJ98"/>
<evidence type="ECO:0000256" key="3">
    <source>
        <dbReference type="SAM" id="MobiDB-lite"/>
    </source>
</evidence>
<sequence length="630" mass="68541">MYTVAPAPGCLSRQLHVSGRNKNIKDIDLGAVFFTHEDKETLALITSFDLSHNCIEKLLHLDALVSLTSLDVSHNRINVVGTLPITITRLNLSNNGLVTLDNVGALRNLRELDVSHNRLDSFIGLRSISTLQILRADNNRIFSVSELGCMTSLHFLSLDHNVIRNVNELVFLTSTKHLEMLSLCGNPVSNMKGYKKLITQLCPGLLSLDGLPLASDTSECVVDVPDDDEEDEELLTPVARLGPCPAPHPLLKTNRAVHGGNVRVNGFLLVEGQGGESATGKGGRADSSVRRSVVATKCCGNKQSAATETGKPPENDLSSIKVASSDTSVSSKQRDSLNVGPEGSERPQRGMQKQRKLQQLQTRGSGVEAPTISKTTSSYASKIASKVSHHSSEEKDGSSSFSGSQPSRDTERLLRETQVLVEELRKENGYLRARNKKIEAQLREVRRVVTHQLDDITDLRKRCAAAESLVAASKEQMEKVKRHARATGKYTHSAVDAMALEQERLRAGYEAQIADLNVQLRDAQMRSKKATMCPIQQSRSGKVLTLNTEDINGACTEIEISLGEGMSSPTREGCELSLVLSPTDTTTSDSERSVTRDFCDDAGVLNGSVNTSGIHKPKGTRDTEESACLE</sequence>
<dbReference type="Proteomes" id="UP000195570">
    <property type="component" value="Unassembled WGS sequence"/>
</dbReference>
<protein>
    <submittedName>
        <fullName evidence="4">Leucine-rich repeat protein (LRRP), putative</fullName>
    </submittedName>
</protein>
<dbReference type="PANTHER" id="PTHR15454">
    <property type="entry name" value="NISCHARIN RELATED"/>
    <property type="match status" value="1"/>
</dbReference>
<feature type="compositionally biased region" description="Low complexity" evidence="3">
    <location>
        <begin position="398"/>
        <end position="407"/>
    </location>
</feature>
<evidence type="ECO:0000313" key="4">
    <source>
        <dbReference type="EMBL" id="SCU72386.1"/>
    </source>
</evidence>
<comment type="caution">
    <text evidence="4">The sequence shown here is derived from an EMBL/GenBank/DDBJ whole genome shotgun (WGS) entry which is preliminary data.</text>
</comment>
<proteinExistence type="predicted"/>
<keyword evidence="2" id="KW-0677">Repeat</keyword>
<feature type="compositionally biased region" description="Polar residues" evidence="3">
    <location>
        <begin position="316"/>
        <end position="331"/>
    </location>
</feature>
<organism evidence="4 5">
    <name type="scientific">Trypanosoma equiperdum</name>
    <dbReference type="NCBI Taxonomy" id="5694"/>
    <lineage>
        <taxon>Eukaryota</taxon>
        <taxon>Discoba</taxon>
        <taxon>Euglenozoa</taxon>
        <taxon>Kinetoplastea</taxon>
        <taxon>Metakinetoplastina</taxon>
        <taxon>Trypanosomatida</taxon>
        <taxon>Trypanosomatidae</taxon>
        <taxon>Trypanosoma</taxon>
    </lineage>
</organism>
<dbReference type="PRINTS" id="PR00019">
    <property type="entry name" value="LEURICHRPT"/>
</dbReference>
<dbReference type="VEuPathDB" id="TriTrypDB:TEOVI_000396200"/>
<evidence type="ECO:0000313" key="5">
    <source>
        <dbReference type="Proteomes" id="UP000195570"/>
    </source>
</evidence>
<dbReference type="Gene3D" id="3.80.10.10">
    <property type="entry name" value="Ribonuclease Inhibitor"/>
    <property type="match status" value="2"/>
</dbReference>
<dbReference type="Pfam" id="PF14580">
    <property type="entry name" value="LRR_9"/>
    <property type="match status" value="1"/>
</dbReference>
<dbReference type="InterPro" id="IPR001611">
    <property type="entry name" value="Leu-rich_rpt"/>
</dbReference>
<evidence type="ECO:0000256" key="2">
    <source>
        <dbReference type="ARBA" id="ARBA00022737"/>
    </source>
</evidence>
<dbReference type="RefSeq" id="XP_067082892.1">
    <property type="nucleotide sequence ID" value="XM_067226791.1"/>
</dbReference>
<dbReference type="SUPFAM" id="SSF52058">
    <property type="entry name" value="L domain-like"/>
    <property type="match status" value="2"/>
</dbReference>
<gene>
    <name evidence="4" type="ORF">TEOVI_000396200</name>
</gene>
<accession>A0A1G4IJ98</accession>